<sequence length="172" mass="19099">MMPINNAQPFQTRGIRLIQAHVPRLVPLHAASIFQVNAPPVVSQNSEFATSRSSINRRTIRIKKRQINMELLHALGRNGIKTTAKKAEPPKEEAPEPAAKVEEKPSEAEIKDKPEPMNESEGDKENKASSQRAMKESLMHSTQISSVKGDPRKSARSISKPATSSWLRTCID</sequence>
<dbReference type="WBParaSite" id="ACRNAN_Path_898.g3455.t1">
    <property type="protein sequence ID" value="ACRNAN_Path_898.g3455.t1"/>
    <property type="gene ID" value="ACRNAN_Path_898.g3455"/>
</dbReference>
<name>A0A914CDH8_9BILA</name>
<reference evidence="3" key="1">
    <citation type="submission" date="2022-11" db="UniProtKB">
        <authorList>
            <consortium name="WormBaseParasite"/>
        </authorList>
    </citation>
    <scope>IDENTIFICATION</scope>
</reference>
<evidence type="ECO:0000313" key="3">
    <source>
        <dbReference type="WBParaSite" id="ACRNAN_Path_898.g3455.t1"/>
    </source>
</evidence>
<keyword evidence="2" id="KW-1185">Reference proteome</keyword>
<organism evidence="2 3">
    <name type="scientific">Acrobeloides nanus</name>
    <dbReference type="NCBI Taxonomy" id="290746"/>
    <lineage>
        <taxon>Eukaryota</taxon>
        <taxon>Metazoa</taxon>
        <taxon>Ecdysozoa</taxon>
        <taxon>Nematoda</taxon>
        <taxon>Chromadorea</taxon>
        <taxon>Rhabditida</taxon>
        <taxon>Tylenchina</taxon>
        <taxon>Cephalobomorpha</taxon>
        <taxon>Cephaloboidea</taxon>
        <taxon>Cephalobidae</taxon>
        <taxon>Acrobeloides</taxon>
    </lineage>
</organism>
<evidence type="ECO:0000313" key="2">
    <source>
        <dbReference type="Proteomes" id="UP000887540"/>
    </source>
</evidence>
<feature type="compositionally biased region" description="Basic and acidic residues" evidence="1">
    <location>
        <begin position="85"/>
        <end position="138"/>
    </location>
</feature>
<accession>A0A914CDH8</accession>
<protein>
    <submittedName>
        <fullName evidence="3">Uncharacterized protein</fullName>
    </submittedName>
</protein>
<dbReference type="Proteomes" id="UP000887540">
    <property type="component" value="Unplaced"/>
</dbReference>
<proteinExistence type="predicted"/>
<dbReference type="AlphaFoldDB" id="A0A914CDH8"/>
<feature type="compositionally biased region" description="Polar residues" evidence="1">
    <location>
        <begin position="156"/>
        <end position="172"/>
    </location>
</feature>
<feature type="region of interest" description="Disordered" evidence="1">
    <location>
        <begin position="75"/>
        <end position="172"/>
    </location>
</feature>
<evidence type="ECO:0000256" key="1">
    <source>
        <dbReference type="SAM" id="MobiDB-lite"/>
    </source>
</evidence>